<dbReference type="SUPFAM" id="SSF52540">
    <property type="entry name" value="P-loop containing nucleoside triphosphate hydrolases"/>
    <property type="match status" value="1"/>
</dbReference>
<dbReference type="PANTHER" id="PTHR23076">
    <property type="entry name" value="METALLOPROTEASE M41 FTSH"/>
    <property type="match status" value="1"/>
</dbReference>
<organism evidence="2 3">
    <name type="scientific">Methanopyrus kandleri (strain AV19 / DSM 6324 / JCM 9639 / NBRC 100938)</name>
    <dbReference type="NCBI Taxonomy" id="190192"/>
    <lineage>
        <taxon>Archaea</taxon>
        <taxon>Methanobacteriati</taxon>
        <taxon>Methanobacteriota</taxon>
        <taxon>Methanomada group</taxon>
        <taxon>Methanopyri</taxon>
        <taxon>Methanopyrales</taxon>
        <taxon>Methanopyraceae</taxon>
        <taxon>Methanopyrus</taxon>
    </lineage>
</organism>
<dbReference type="GO" id="GO:0016887">
    <property type="term" value="F:ATP hydrolysis activity"/>
    <property type="evidence" value="ECO:0007669"/>
    <property type="project" value="InterPro"/>
</dbReference>
<dbReference type="KEGG" id="mka:MK1368"/>
<dbReference type="EnsemblBacteria" id="AAM02581">
    <property type="protein sequence ID" value="AAM02581"/>
    <property type="gene ID" value="MK1368"/>
</dbReference>
<dbReference type="GO" id="GO:0006508">
    <property type="term" value="P:proteolysis"/>
    <property type="evidence" value="ECO:0007669"/>
    <property type="project" value="TreeGrafter"/>
</dbReference>
<dbReference type="HOGENOM" id="CLU_000688_21_3_2"/>
<evidence type="ECO:0000259" key="1">
    <source>
        <dbReference type="SMART" id="SM00382"/>
    </source>
</evidence>
<dbReference type="InterPro" id="IPR027417">
    <property type="entry name" value="P-loop_NTPase"/>
</dbReference>
<dbReference type="InterPro" id="IPR003593">
    <property type="entry name" value="AAA+_ATPase"/>
</dbReference>
<dbReference type="Pfam" id="PF23902">
    <property type="entry name" value="AAA_lid_PRS2_C"/>
    <property type="match status" value="1"/>
</dbReference>
<dbReference type="STRING" id="190192.MK1368"/>
<accession>Q8TVM1</accession>
<dbReference type="InParanoid" id="Q8TVM1"/>
<dbReference type="Gene3D" id="3.40.50.300">
    <property type="entry name" value="P-loop containing nucleotide triphosphate hydrolases"/>
    <property type="match status" value="1"/>
</dbReference>
<dbReference type="InterPro" id="IPR057408">
    <property type="entry name" value="PRS2_C_AAA_lid"/>
</dbReference>
<dbReference type="Proteomes" id="UP000001826">
    <property type="component" value="Chromosome"/>
</dbReference>
<dbReference type="AlphaFoldDB" id="Q8TVM1"/>
<dbReference type="CDD" id="cd19481">
    <property type="entry name" value="RecA-like_protease"/>
    <property type="match status" value="1"/>
</dbReference>
<dbReference type="GO" id="GO:0005524">
    <property type="term" value="F:ATP binding"/>
    <property type="evidence" value="ECO:0007669"/>
    <property type="project" value="InterPro"/>
</dbReference>
<dbReference type="Pfam" id="PF23900">
    <property type="entry name" value="PRS2_N"/>
    <property type="match status" value="1"/>
</dbReference>
<reference evidence="2 3" key="1">
    <citation type="journal article" date="2002" name="Proc. Natl. Acad. Sci. U.S.A.">
        <title>The complete genome of hyperthermophile Methanopyrus kandleri AV19 and monophyly of archaeal methanogens.</title>
        <authorList>
            <person name="Slesarev A.I."/>
            <person name="Mezhevaya K.V."/>
            <person name="Makarova K.S."/>
            <person name="Polushin N.N."/>
            <person name="Shcherbinina O.V."/>
            <person name="Shakhova V.V."/>
            <person name="Belova G.I."/>
            <person name="Aravind L."/>
            <person name="Natale D.A."/>
            <person name="Rogozin I.B."/>
            <person name="Tatusov R.L."/>
            <person name="Wolf Y.I."/>
            <person name="Stetter K.O."/>
            <person name="Malykh A.G."/>
            <person name="Koonin E.V."/>
            <person name="Kozyavkin S.A."/>
        </authorList>
    </citation>
    <scope>NUCLEOTIDE SEQUENCE [LARGE SCALE GENOMIC DNA]</scope>
    <source>
        <strain evidence="3">AV19 / DSM 6324 / JCM 9639 / NBRC 100938</strain>
    </source>
</reference>
<keyword evidence="3" id="KW-1185">Reference proteome</keyword>
<dbReference type="PaxDb" id="190192-MK1368"/>
<dbReference type="Gene3D" id="1.10.8.60">
    <property type="match status" value="1"/>
</dbReference>
<dbReference type="PANTHER" id="PTHR23076:SF97">
    <property type="entry name" value="ATP-DEPENDENT ZINC METALLOPROTEASE YME1L1"/>
    <property type="match status" value="1"/>
</dbReference>
<proteinExistence type="predicted"/>
<dbReference type="EMBL" id="AE009439">
    <property type="protein sequence ID" value="AAM02581.1"/>
    <property type="molecule type" value="Genomic_DNA"/>
</dbReference>
<dbReference type="SMART" id="SM00382">
    <property type="entry name" value="AAA"/>
    <property type="match status" value="1"/>
</dbReference>
<protein>
    <submittedName>
        <fullName evidence="2">Predicted ATPase of the AAA+ class</fullName>
    </submittedName>
</protein>
<sequence>MGYPVREPGMGKEVVVDSLEAFNAYAREQWLGEVVREGTILFDTGVVHSYAFKVVRVVPSGMGRITSSTRFVLRTRFEEDRMEIPNLTLDDVVGHEEAKRACSLLVEYLKNPEEFRDWAPKTVLFYGPTGTGKTHTARAVAGEAKVPLLHMNAAEILGKYVGEASERIRRAFTRARKAAPCVFFLDEIDALALDRRYQELRGDVVESVNALLTNLDRLKNEGEGVVFIAATNQPDILDPAVRNRFEYEIEFTLPNKREREELVRYYAKKLPMPLDVDPRYIAARTGGMSHREIKERVLKRALLEALREGAEKIERKHIQKVLNQERERRAVRIYHR</sequence>
<dbReference type="InterPro" id="IPR003959">
    <property type="entry name" value="ATPase_AAA_core"/>
</dbReference>
<dbReference type="Pfam" id="PF00004">
    <property type="entry name" value="AAA"/>
    <property type="match status" value="1"/>
</dbReference>
<dbReference type="PATRIC" id="fig|190192.8.peg.1520"/>
<evidence type="ECO:0000313" key="3">
    <source>
        <dbReference type="Proteomes" id="UP000001826"/>
    </source>
</evidence>
<feature type="domain" description="AAA+ ATPase" evidence="1">
    <location>
        <begin position="119"/>
        <end position="255"/>
    </location>
</feature>
<dbReference type="GO" id="GO:0004176">
    <property type="term" value="F:ATP-dependent peptidase activity"/>
    <property type="evidence" value="ECO:0007669"/>
    <property type="project" value="TreeGrafter"/>
</dbReference>
<gene>
    <name evidence="2" type="ordered locus">MK1368</name>
</gene>
<dbReference type="InterPro" id="IPR057405">
    <property type="entry name" value="PRS2-like_N"/>
</dbReference>
<evidence type="ECO:0000313" key="2">
    <source>
        <dbReference type="EMBL" id="AAM02581.1"/>
    </source>
</evidence>
<name>Q8TVM1_METKA</name>